<evidence type="ECO:0000256" key="1">
    <source>
        <dbReference type="SAM" id="MobiDB-lite"/>
    </source>
</evidence>
<dbReference type="AlphaFoldDB" id="A0A6J3HDS9"/>
<reference evidence="3 4" key="1">
    <citation type="submission" date="2025-04" db="UniProtKB">
        <authorList>
            <consortium name="RefSeq"/>
        </authorList>
    </citation>
    <scope>IDENTIFICATION</scope>
    <source>
        <tissue evidence="3 4">Blood</tissue>
    </source>
</reference>
<evidence type="ECO:0000313" key="3">
    <source>
        <dbReference type="RefSeq" id="XP_032128032.1"/>
    </source>
</evidence>
<feature type="region of interest" description="Disordered" evidence="1">
    <location>
        <begin position="62"/>
        <end position="114"/>
    </location>
</feature>
<name>A0A6J3HDS9_SAPAP</name>
<feature type="compositionally biased region" description="Polar residues" evidence="1">
    <location>
        <begin position="103"/>
        <end position="114"/>
    </location>
</feature>
<dbReference type="RefSeq" id="XP_032128032.1">
    <property type="nucleotide sequence ID" value="XM_032272141.1"/>
</dbReference>
<evidence type="ECO:0000313" key="2">
    <source>
        <dbReference type="Proteomes" id="UP000504640"/>
    </source>
</evidence>
<dbReference type="Proteomes" id="UP000504640">
    <property type="component" value="Unplaced"/>
</dbReference>
<gene>
    <name evidence="3 4" type="primary">LOC116545612</name>
</gene>
<dbReference type="RefSeq" id="XP_032128033.1">
    <property type="nucleotide sequence ID" value="XM_032272142.1"/>
</dbReference>
<evidence type="ECO:0000313" key="4">
    <source>
        <dbReference type="RefSeq" id="XP_032128033.1"/>
    </source>
</evidence>
<protein>
    <submittedName>
        <fullName evidence="3 4">Paired amphipathic helix protein Sin3a-like</fullName>
    </submittedName>
</protein>
<sequence length="114" mass="12724">MTRSHWCMQPSSVKSLAAQRLFLTGTGCLPPPLLCMKQWHRPCSQPREFSTVTPSYQLLSKTTAKNVDSGRNDHGGTVKKPQLNNRLQRPSQNGCQIHRHPTETTPSVKVPSCT</sequence>
<accession>A0A6J3HDS9</accession>
<organism evidence="2 3">
    <name type="scientific">Sapajus apella</name>
    <name type="common">Brown-capped capuchin</name>
    <name type="synonym">Cebus apella</name>
    <dbReference type="NCBI Taxonomy" id="9515"/>
    <lineage>
        <taxon>Eukaryota</taxon>
        <taxon>Metazoa</taxon>
        <taxon>Chordata</taxon>
        <taxon>Craniata</taxon>
        <taxon>Vertebrata</taxon>
        <taxon>Euteleostomi</taxon>
        <taxon>Mammalia</taxon>
        <taxon>Eutheria</taxon>
        <taxon>Euarchontoglires</taxon>
        <taxon>Primates</taxon>
        <taxon>Haplorrhini</taxon>
        <taxon>Platyrrhini</taxon>
        <taxon>Cebidae</taxon>
        <taxon>Cebinae</taxon>
        <taxon>Sapajus</taxon>
    </lineage>
</organism>
<proteinExistence type="predicted"/>
<feature type="compositionally biased region" description="Polar residues" evidence="1">
    <location>
        <begin position="82"/>
        <end position="95"/>
    </location>
</feature>
<dbReference type="GeneID" id="116545612"/>
<keyword evidence="2" id="KW-1185">Reference proteome</keyword>